<dbReference type="Proteomes" id="UP000593564">
    <property type="component" value="Unassembled WGS sequence"/>
</dbReference>
<evidence type="ECO:0000256" key="1">
    <source>
        <dbReference type="SAM" id="Phobius"/>
    </source>
</evidence>
<reference evidence="4" key="1">
    <citation type="journal article" date="2020" name="Nat. Commun.">
        <title>Genome assembly of wild tea tree DASZ reveals pedigree and selection history of tea varieties.</title>
        <authorList>
            <person name="Zhang W."/>
            <person name="Zhang Y."/>
            <person name="Qiu H."/>
            <person name="Guo Y."/>
            <person name="Wan H."/>
            <person name="Zhang X."/>
            <person name="Scossa F."/>
            <person name="Alseekh S."/>
            <person name="Zhang Q."/>
            <person name="Wang P."/>
            <person name="Xu L."/>
            <person name="Schmidt M.H."/>
            <person name="Jia X."/>
            <person name="Li D."/>
            <person name="Zhu A."/>
            <person name="Guo F."/>
            <person name="Chen W."/>
            <person name="Ni D."/>
            <person name="Usadel B."/>
            <person name="Fernie A.R."/>
            <person name="Wen W."/>
        </authorList>
    </citation>
    <scope>NUCLEOTIDE SEQUENCE [LARGE SCALE GENOMIC DNA]</scope>
    <source>
        <strain evidence="4">cv. G240</strain>
    </source>
</reference>
<feature type="domain" description="PGG" evidence="2">
    <location>
        <begin position="77"/>
        <end position="112"/>
    </location>
</feature>
<feature type="domain" description="PGG" evidence="2">
    <location>
        <begin position="119"/>
        <end position="221"/>
    </location>
</feature>
<organism evidence="3 4">
    <name type="scientific">Camellia sinensis</name>
    <name type="common">Tea plant</name>
    <name type="synonym">Thea sinensis</name>
    <dbReference type="NCBI Taxonomy" id="4442"/>
    <lineage>
        <taxon>Eukaryota</taxon>
        <taxon>Viridiplantae</taxon>
        <taxon>Streptophyta</taxon>
        <taxon>Embryophyta</taxon>
        <taxon>Tracheophyta</taxon>
        <taxon>Spermatophyta</taxon>
        <taxon>Magnoliopsida</taxon>
        <taxon>eudicotyledons</taxon>
        <taxon>Gunneridae</taxon>
        <taxon>Pentapetalae</taxon>
        <taxon>asterids</taxon>
        <taxon>Ericales</taxon>
        <taxon>Theaceae</taxon>
        <taxon>Camellia</taxon>
    </lineage>
</organism>
<comment type="caution">
    <text evidence="3">The sequence shown here is derived from an EMBL/GenBank/DDBJ whole genome shotgun (WGS) entry which is preliminary data.</text>
</comment>
<keyword evidence="1" id="KW-0472">Membrane</keyword>
<name>A0A7J7FRM3_CAMSI</name>
<proteinExistence type="predicted"/>
<dbReference type="GO" id="GO:0016020">
    <property type="term" value="C:membrane"/>
    <property type="evidence" value="ECO:0007669"/>
    <property type="project" value="TreeGrafter"/>
</dbReference>
<evidence type="ECO:0000313" key="3">
    <source>
        <dbReference type="EMBL" id="KAF5930308.1"/>
    </source>
</evidence>
<gene>
    <name evidence="3" type="ORF">HYC85_031181</name>
</gene>
<feature type="transmembrane region" description="Helical" evidence="1">
    <location>
        <begin position="89"/>
        <end position="109"/>
    </location>
</feature>
<feature type="transmembrane region" description="Helical" evidence="1">
    <location>
        <begin position="130"/>
        <end position="151"/>
    </location>
</feature>
<dbReference type="EMBL" id="JACBKZ010000015">
    <property type="protein sequence ID" value="KAF5930308.1"/>
    <property type="molecule type" value="Genomic_DNA"/>
</dbReference>
<feature type="transmembrane region" description="Helical" evidence="1">
    <location>
        <begin position="208"/>
        <end position="226"/>
    </location>
</feature>
<evidence type="ECO:0000313" key="4">
    <source>
        <dbReference type="Proteomes" id="UP000593564"/>
    </source>
</evidence>
<keyword evidence="1" id="KW-1133">Transmembrane helix</keyword>
<dbReference type="PANTHER" id="PTHR24177:SF33">
    <property type="entry name" value="ANKYRIN REPEAT FAMILY PROTEIN"/>
    <property type="match status" value="1"/>
</dbReference>
<accession>A0A7J7FRM3</accession>
<evidence type="ECO:0000259" key="2">
    <source>
        <dbReference type="Pfam" id="PF13962"/>
    </source>
</evidence>
<reference evidence="3 4" key="2">
    <citation type="submission" date="2020-07" db="EMBL/GenBank/DDBJ databases">
        <title>Genome assembly of wild tea tree DASZ reveals pedigree and selection history of tea varieties.</title>
        <authorList>
            <person name="Zhang W."/>
        </authorList>
    </citation>
    <scope>NUCLEOTIDE SEQUENCE [LARGE SCALE GENOMIC DNA]</scope>
    <source>
        <strain evidence="4">cv. G240</strain>
        <tissue evidence="3">Leaf</tissue>
    </source>
</reference>
<keyword evidence="4" id="KW-1185">Reference proteome</keyword>
<protein>
    <recommendedName>
        <fullName evidence="2">PGG domain-containing protein</fullName>
    </recommendedName>
</protein>
<dbReference type="Pfam" id="PF13962">
    <property type="entry name" value="PGG"/>
    <property type="match status" value="2"/>
</dbReference>
<keyword evidence="1" id="KW-0812">Transmembrane</keyword>
<dbReference type="AlphaFoldDB" id="A0A7J7FRM3"/>
<dbReference type="InterPro" id="IPR026961">
    <property type="entry name" value="PGG_dom"/>
</dbReference>
<feature type="transmembrane region" description="Helical" evidence="1">
    <location>
        <begin position="166"/>
        <end position="188"/>
    </location>
</feature>
<dbReference type="PANTHER" id="PTHR24177">
    <property type="entry name" value="CASKIN"/>
    <property type="match status" value="1"/>
</dbReference>
<sequence length="323" mass="37330">MAFLVQLCRCKESYNGTIDLNPNIKQCPQGHSIAFAFFCSEVEKVVQPLYGETQNDYGKTARPLFTSKHKKLRKEWEKWMKETSTSCTVVATLIATAMFTAIFTVLGGYKHKKLRKEWEKWMKETSTSCTVVATLIATAMFTAIFTVLGGYNGTTRNPVYLHQHSFMVFIVADALSMFTSCSPVQLFLGILKLRYADGEFLVSLPRQLIIAIASLFFSILWFLYFLKFHSFMRFLFRHMDLASLKNQKRLSFEPTTKLRYKQSKQCLMYKWLKQNLGNYTGPLSRIMGRLSEQGSSKIQTQFKQKELDHPMDLKLQQDVHAVF</sequence>